<keyword evidence="1" id="KW-0808">Transferase</keyword>
<evidence type="ECO:0000313" key="7">
    <source>
        <dbReference type="Proteomes" id="UP000593765"/>
    </source>
</evidence>
<evidence type="ECO:0000256" key="3">
    <source>
        <dbReference type="ARBA" id="ARBA00022777"/>
    </source>
</evidence>
<evidence type="ECO:0000313" key="6">
    <source>
        <dbReference type="EMBL" id="QOV88655.1"/>
    </source>
</evidence>
<dbReference type="InterPro" id="IPR011009">
    <property type="entry name" value="Kinase-like_dom_sf"/>
</dbReference>
<feature type="domain" description="Protein kinase" evidence="5">
    <location>
        <begin position="8"/>
        <end position="272"/>
    </location>
</feature>
<dbReference type="InterPro" id="IPR008271">
    <property type="entry name" value="Ser/Thr_kinase_AS"/>
</dbReference>
<keyword evidence="7" id="KW-1185">Reference proteome</keyword>
<dbReference type="PANTHER" id="PTHR43289:SF6">
    <property type="entry name" value="SERINE_THREONINE-PROTEIN KINASE NEKL-3"/>
    <property type="match status" value="1"/>
</dbReference>
<reference evidence="6 7" key="1">
    <citation type="submission" date="2020-10" db="EMBL/GenBank/DDBJ databases">
        <title>Wide distribution of Phycisphaera-like planctomycetes from WD2101 soil group in peatlands and genome analysis of the first cultivated representative.</title>
        <authorList>
            <person name="Dedysh S.N."/>
            <person name="Beletsky A.V."/>
            <person name="Ivanova A."/>
            <person name="Kulichevskaya I.S."/>
            <person name="Suzina N.E."/>
            <person name="Philippov D.A."/>
            <person name="Rakitin A.L."/>
            <person name="Mardanov A.V."/>
            <person name="Ravin N.V."/>
        </authorList>
    </citation>
    <scope>NUCLEOTIDE SEQUENCE [LARGE SCALE GENOMIC DNA]</scope>
    <source>
        <strain evidence="6 7">M1803</strain>
    </source>
</reference>
<name>A0A7M2WSZ9_9BACT</name>
<dbReference type="PROSITE" id="PS00108">
    <property type="entry name" value="PROTEIN_KINASE_ST"/>
    <property type="match status" value="1"/>
</dbReference>
<evidence type="ECO:0000259" key="5">
    <source>
        <dbReference type="PROSITE" id="PS50011"/>
    </source>
</evidence>
<proteinExistence type="predicted"/>
<dbReference type="SUPFAM" id="SSF56112">
    <property type="entry name" value="Protein kinase-like (PK-like)"/>
    <property type="match status" value="1"/>
</dbReference>
<accession>A0A7M2WSZ9</accession>
<dbReference type="KEGG" id="hbs:IPV69_20815"/>
<dbReference type="EMBL" id="CP063458">
    <property type="protein sequence ID" value="QOV88655.1"/>
    <property type="molecule type" value="Genomic_DNA"/>
</dbReference>
<dbReference type="Pfam" id="PF00069">
    <property type="entry name" value="Pkinase"/>
    <property type="match status" value="1"/>
</dbReference>
<dbReference type="PANTHER" id="PTHR43289">
    <property type="entry name" value="MITOGEN-ACTIVATED PROTEIN KINASE KINASE KINASE 20-RELATED"/>
    <property type="match status" value="1"/>
</dbReference>
<dbReference type="Gene3D" id="1.10.510.10">
    <property type="entry name" value="Transferase(Phosphotransferase) domain 1"/>
    <property type="match status" value="1"/>
</dbReference>
<dbReference type="RefSeq" id="WP_206291652.1">
    <property type="nucleotide sequence ID" value="NZ_CP063458.1"/>
</dbReference>
<dbReference type="InterPro" id="IPR000719">
    <property type="entry name" value="Prot_kinase_dom"/>
</dbReference>
<organism evidence="6 7">
    <name type="scientific">Humisphaera borealis</name>
    <dbReference type="NCBI Taxonomy" id="2807512"/>
    <lineage>
        <taxon>Bacteria</taxon>
        <taxon>Pseudomonadati</taxon>
        <taxon>Planctomycetota</taxon>
        <taxon>Phycisphaerae</taxon>
        <taxon>Tepidisphaerales</taxon>
        <taxon>Tepidisphaeraceae</taxon>
        <taxon>Humisphaera</taxon>
    </lineage>
</organism>
<dbReference type="SMART" id="SM00220">
    <property type="entry name" value="S_TKc"/>
    <property type="match status" value="1"/>
</dbReference>
<dbReference type="PROSITE" id="PS50011">
    <property type="entry name" value="PROTEIN_KINASE_DOM"/>
    <property type="match status" value="1"/>
</dbReference>
<dbReference type="CDD" id="cd14014">
    <property type="entry name" value="STKc_PknB_like"/>
    <property type="match status" value="1"/>
</dbReference>
<evidence type="ECO:0000256" key="1">
    <source>
        <dbReference type="ARBA" id="ARBA00022679"/>
    </source>
</evidence>
<dbReference type="Gene3D" id="3.30.200.20">
    <property type="entry name" value="Phosphorylase Kinase, domain 1"/>
    <property type="match status" value="1"/>
</dbReference>
<keyword evidence="3 6" id="KW-0418">Kinase</keyword>
<dbReference type="GO" id="GO:0005524">
    <property type="term" value="F:ATP binding"/>
    <property type="evidence" value="ECO:0007669"/>
    <property type="project" value="UniProtKB-KW"/>
</dbReference>
<dbReference type="GO" id="GO:0004674">
    <property type="term" value="F:protein serine/threonine kinase activity"/>
    <property type="evidence" value="ECO:0007669"/>
    <property type="project" value="UniProtKB-KW"/>
</dbReference>
<keyword evidence="4" id="KW-0067">ATP-binding</keyword>
<keyword evidence="2" id="KW-0547">Nucleotide-binding</keyword>
<keyword evidence="6" id="KW-0723">Serine/threonine-protein kinase</keyword>
<dbReference type="AlphaFoldDB" id="A0A7M2WSZ9"/>
<dbReference type="Proteomes" id="UP000593765">
    <property type="component" value="Chromosome"/>
</dbReference>
<evidence type="ECO:0000256" key="4">
    <source>
        <dbReference type="ARBA" id="ARBA00022840"/>
    </source>
</evidence>
<sequence>MVQKLLQYDVLGRLGEGAKSTIYKVRDPGTGRILALKHVVRKDEKDIRFVEQMEAEFEVAKAFHHPHLRRCFEFKTNKTMIFKVTEAFLTMELVEGQPLDVSLPRDMIGIVEVFIQSAGALHAMHKAGYVHCDIKPINIMITTDGSVKVIDFGQSCKSGTVKERIQGTPDYIAPEQVARKPVTPQTDVFNLGATMYWAVTGRTIPTLYTVNKAGDNAILSDALFQTPQQLNPTIPDPFNRLIMECISTSPSKRPATMEMVIQRLELVKHILMKKAGKLQEQGAASVAPDLYEDEP</sequence>
<evidence type="ECO:0000256" key="2">
    <source>
        <dbReference type="ARBA" id="ARBA00022741"/>
    </source>
</evidence>
<gene>
    <name evidence="6" type="ORF">IPV69_20815</name>
</gene>
<protein>
    <submittedName>
        <fullName evidence="6">Serine/threonine protein kinase</fullName>
    </submittedName>
</protein>